<evidence type="ECO:0000313" key="3">
    <source>
        <dbReference type="EMBL" id="OEV35764.1"/>
    </source>
</evidence>
<name>A0A1E7N538_KITAU</name>
<proteinExistence type="predicted"/>
<dbReference type="AlphaFoldDB" id="A0A1E7N538"/>
<gene>
    <name evidence="2" type="ORF">GCM10010502_13200</name>
    <name evidence="3" type="ORF">HS99_0007750</name>
</gene>
<evidence type="ECO:0000313" key="2">
    <source>
        <dbReference type="EMBL" id="GGU63529.1"/>
    </source>
</evidence>
<dbReference type="Proteomes" id="UP000037395">
    <property type="component" value="Unassembled WGS sequence"/>
</dbReference>
<dbReference type="OrthoDB" id="4277196at2"/>
<protein>
    <submittedName>
        <fullName evidence="3">Uncharacterized protein</fullName>
    </submittedName>
</protein>
<dbReference type="KEGG" id="kau:B6264_20525"/>
<keyword evidence="4" id="KW-1185">Reference proteome</keyword>
<reference evidence="2" key="5">
    <citation type="submission" date="2020-09" db="EMBL/GenBank/DDBJ databases">
        <authorList>
            <person name="Sun Q."/>
            <person name="Ohkuma M."/>
        </authorList>
    </citation>
    <scope>NUCLEOTIDE SEQUENCE</scope>
    <source>
        <strain evidence="2">JCM 4434</strain>
    </source>
</reference>
<sequence>MVSPYFTTGPVAPATDPMPSTTKKSPYAPPAPADNGNTVPPLPLLPPDRPTTQLDTPYELTASAGLARQIATDLDNANAKAGPGSHSLTEYASTASTRIRGFSFGSALTTATERWLQQCKTLHDKVDNAATSLDRTREYYHGNEITTVADLNAAR</sequence>
<organism evidence="3 4">
    <name type="scientific">Kitasatospora aureofaciens</name>
    <name type="common">Streptomyces aureofaciens</name>
    <dbReference type="NCBI Taxonomy" id="1894"/>
    <lineage>
        <taxon>Bacteria</taxon>
        <taxon>Bacillati</taxon>
        <taxon>Actinomycetota</taxon>
        <taxon>Actinomycetes</taxon>
        <taxon>Kitasatosporales</taxon>
        <taxon>Streptomycetaceae</taxon>
        <taxon>Kitasatospora</taxon>
    </lineage>
</organism>
<comment type="caution">
    <text evidence="3">The sequence shown here is derived from an EMBL/GenBank/DDBJ whole genome shotgun (WGS) entry which is preliminary data.</text>
</comment>
<dbReference type="EMBL" id="JPRF03000032">
    <property type="protein sequence ID" value="OEV35764.1"/>
    <property type="molecule type" value="Genomic_DNA"/>
</dbReference>
<accession>A0A1E7N538</accession>
<reference evidence="2" key="1">
    <citation type="journal article" date="2014" name="Int. J. Syst. Evol. Microbiol.">
        <title>Complete genome sequence of Corynebacterium casei LMG S-19264T (=DSM 44701T), isolated from a smear-ripened cheese.</title>
        <authorList>
            <consortium name="US DOE Joint Genome Institute (JGI-PGF)"/>
            <person name="Walter F."/>
            <person name="Albersmeier A."/>
            <person name="Kalinowski J."/>
            <person name="Ruckert C."/>
        </authorList>
    </citation>
    <scope>NUCLEOTIDE SEQUENCE</scope>
    <source>
        <strain evidence="2">JCM 4434</strain>
    </source>
</reference>
<reference evidence="4" key="4">
    <citation type="submission" date="2016-08" db="EMBL/GenBank/DDBJ databases">
        <title>Sequencing, assembly and comparative genomics of S. aureofaciens ATCC 10762.</title>
        <authorList>
            <person name="Gradnigo J.S."/>
            <person name="Johnson N."/>
            <person name="Somerville G.A."/>
        </authorList>
    </citation>
    <scope>NUCLEOTIDE SEQUENCE [LARGE SCALE GENOMIC DNA]</scope>
    <source>
        <strain evidence="4">ATCC 10762 / DSM 40127 / CCM 3239 / JCM 4008 / LMG 5968 / NBRC 12843 / NCIMB 8234 / A-377</strain>
    </source>
</reference>
<reference evidence="3 4" key="2">
    <citation type="submission" date="2014-07" db="EMBL/GenBank/DDBJ databases">
        <authorList>
            <person name="Zhang J.E."/>
            <person name="Yang H."/>
            <person name="Guo J."/>
            <person name="Deng Z."/>
            <person name="Luo H."/>
            <person name="Luo M."/>
            <person name="Zhao B."/>
        </authorList>
    </citation>
    <scope>NUCLEOTIDE SEQUENCE [LARGE SCALE GENOMIC DNA]</scope>
    <source>
        <strain evidence="3">ATCC 10762</strain>
        <strain evidence="4">ATCC 10762 / DSM 40127 / CCM 3239 / JCM 4008 / LMG 5968 / NBRC 12843 / NCIMB 8234 / A-377</strain>
    </source>
</reference>
<feature type="compositionally biased region" description="Pro residues" evidence="1">
    <location>
        <begin position="40"/>
        <end position="49"/>
    </location>
</feature>
<evidence type="ECO:0000313" key="4">
    <source>
        <dbReference type="Proteomes" id="UP000037395"/>
    </source>
</evidence>
<dbReference type="EMBL" id="BMUB01000002">
    <property type="protein sequence ID" value="GGU63529.1"/>
    <property type="molecule type" value="Genomic_DNA"/>
</dbReference>
<reference evidence="3" key="3">
    <citation type="submission" date="2016-08" db="EMBL/GenBank/DDBJ databases">
        <title>Sequencing, Assembly and Comparative Genomics of S. aureofaciens ATCC 10762.</title>
        <authorList>
            <person name="Gradnigo J.S."/>
            <person name="Johnson N."/>
            <person name="Somerville G.A."/>
        </authorList>
    </citation>
    <scope>NUCLEOTIDE SEQUENCE [LARGE SCALE GENOMIC DNA]</scope>
    <source>
        <strain evidence="3">ATCC 10762</strain>
    </source>
</reference>
<evidence type="ECO:0000256" key="1">
    <source>
        <dbReference type="SAM" id="MobiDB-lite"/>
    </source>
</evidence>
<feature type="region of interest" description="Disordered" evidence="1">
    <location>
        <begin position="1"/>
        <end position="55"/>
    </location>
</feature>
<accession>A0A8H9HHG3</accession>
<dbReference type="GeneID" id="97484480"/>
<dbReference type="RefSeq" id="WP_030551011.1">
    <property type="nucleotide sequence ID" value="NZ_BMUB01000002.1"/>
</dbReference>
<dbReference type="Proteomes" id="UP000610124">
    <property type="component" value="Unassembled WGS sequence"/>
</dbReference>